<accession>A0AAN6WZR9</accession>
<comment type="caution">
    <text evidence="2">The sequence shown here is derived from an EMBL/GenBank/DDBJ whole genome shotgun (WGS) entry which is preliminary data.</text>
</comment>
<reference evidence="2" key="1">
    <citation type="journal article" date="2023" name="Mol. Phylogenet. Evol.">
        <title>Genome-scale phylogeny and comparative genomics of the fungal order Sordariales.</title>
        <authorList>
            <person name="Hensen N."/>
            <person name="Bonometti L."/>
            <person name="Westerberg I."/>
            <person name="Brannstrom I.O."/>
            <person name="Guillou S."/>
            <person name="Cros-Aarteil S."/>
            <person name="Calhoun S."/>
            <person name="Haridas S."/>
            <person name="Kuo A."/>
            <person name="Mondo S."/>
            <person name="Pangilinan J."/>
            <person name="Riley R."/>
            <person name="LaButti K."/>
            <person name="Andreopoulos B."/>
            <person name="Lipzen A."/>
            <person name="Chen C."/>
            <person name="Yan M."/>
            <person name="Daum C."/>
            <person name="Ng V."/>
            <person name="Clum A."/>
            <person name="Steindorff A."/>
            <person name="Ohm R.A."/>
            <person name="Martin F."/>
            <person name="Silar P."/>
            <person name="Natvig D.O."/>
            <person name="Lalanne C."/>
            <person name="Gautier V."/>
            <person name="Ament-Velasquez S.L."/>
            <person name="Kruys A."/>
            <person name="Hutchinson M.I."/>
            <person name="Powell A.J."/>
            <person name="Barry K."/>
            <person name="Miller A.N."/>
            <person name="Grigoriev I.V."/>
            <person name="Debuchy R."/>
            <person name="Gladieux P."/>
            <person name="Hiltunen Thoren M."/>
            <person name="Johannesson H."/>
        </authorList>
    </citation>
    <scope>NUCLEOTIDE SEQUENCE</scope>
    <source>
        <strain evidence="2">PSN309</strain>
    </source>
</reference>
<evidence type="ECO:0000256" key="1">
    <source>
        <dbReference type="SAM" id="Phobius"/>
    </source>
</evidence>
<evidence type="ECO:0000313" key="3">
    <source>
        <dbReference type="Proteomes" id="UP001302126"/>
    </source>
</evidence>
<keyword evidence="1" id="KW-0472">Membrane</keyword>
<feature type="transmembrane region" description="Helical" evidence="1">
    <location>
        <begin position="83"/>
        <end position="102"/>
    </location>
</feature>
<keyword evidence="1" id="KW-0812">Transmembrane</keyword>
<proteinExistence type="predicted"/>
<dbReference type="EMBL" id="MU864360">
    <property type="protein sequence ID" value="KAK4191329.1"/>
    <property type="molecule type" value="Genomic_DNA"/>
</dbReference>
<dbReference type="AlphaFoldDB" id="A0AAN6WZR9"/>
<name>A0AAN6WZR9_9PEZI</name>
<dbReference type="Proteomes" id="UP001302126">
    <property type="component" value="Unassembled WGS sequence"/>
</dbReference>
<reference evidence="2" key="2">
    <citation type="submission" date="2023-05" db="EMBL/GenBank/DDBJ databases">
        <authorList>
            <consortium name="Lawrence Berkeley National Laboratory"/>
            <person name="Steindorff A."/>
            <person name="Hensen N."/>
            <person name="Bonometti L."/>
            <person name="Westerberg I."/>
            <person name="Brannstrom I.O."/>
            <person name="Guillou S."/>
            <person name="Cros-Aarteil S."/>
            <person name="Calhoun S."/>
            <person name="Haridas S."/>
            <person name="Kuo A."/>
            <person name="Mondo S."/>
            <person name="Pangilinan J."/>
            <person name="Riley R."/>
            <person name="Labutti K."/>
            <person name="Andreopoulos B."/>
            <person name="Lipzen A."/>
            <person name="Chen C."/>
            <person name="Yanf M."/>
            <person name="Daum C."/>
            <person name="Ng V."/>
            <person name="Clum A."/>
            <person name="Ohm R."/>
            <person name="Martin F."/>
            <person name="Silar P."/>
            <person name="Natvig D."/>
            <person name="Lalanne C."/>
            <person name="Gautier V."/>
            <person name="Ament-Velasquez S.L."/>
            <person name="Kruys A."/>
            <person name="Hutchinson M.I."/>
            <person name="Powell A.J."/>
            <person name="Barry K."/>
            <person name="Miller A.N."/>
            <person name="Grigoriev I.V."/>
            <person name="Debuchy R."/>
            <person name="Gladieux P."/>
            <person name="Thoren M.H."/>
            <person name="Johannesson H."/>
        </authorList>
    </citation>
    <scope>NUCLEOTIDE SEQUENCE</scope>
    <source>
        <strain evidence="2">PSN309</strain>
    </source>
</reference>
<gene>
    <name evidence="2" type="ORF">QBC35DRAFT_487939</name>
</gene>
<evidence type="ECO:0000313" key="2">
    <source>
        <dbReference type="EMBL" id="KAK4191329.1"/>
    </source>
</evidence>
<protein>
    <submittedName>
        <fullName evidence="2">Uncharacterized protein</fullName>
    </submittedName>
</protein>
<organism evidence="2 3">
    <name type="scientific">Podospora australis</name>
    <dbReference type="NCBI Taxonomy" id="1536484"/>
    <lineage>
        <taxon>Eukaryota</taxon>
        <taxon>Fungi</taxon>
        <taxon>Dikarya</taxon>
        <taxon>Ascomycota</taxon>
        <taxon>Pezizomycotina</taxon>
        <taxon>Sordariomycetes</taxon>
        <taxon>Sordariomycetidae</taxon>
        <taxon>Sordariales</taxon>
        <taxon>Podosporaceae</taxon>
        <taxon>Podospora</taxon>
    </lineage>
</organism>
<feature type="transmembrane region" description="Helical" evidence="1">
    <location>
        <begin position="39"/>
        <end position="62"/>
    </location>
</feature>
<keyword evidence="3" id="KW-1185">Reference proteome</keyword>
<keyword evidence="1" id="KW-1133">Transmembrane helix</keyword>
<feature type="transmembrane region" description="Helical" evidence="1">
    <location>
        <begin position="12"/>
        <end position="33"/>
    </location>
</feature>
<sequence length="369" mass="41183">MAILHRNSVRLFVLGWLGWLVIAAVLVASTASIKFTPKILTATSVFWVASVLGYLILSLYRICRSPNTSVNPPRYRLQCDQNLGNTIITLLVATLALPVLYWTTWFPDQTRNVSTFERDTVDKVYFPSLTLFQRSDWTSQANLDVSARPKCFLGWHNEKAPSCDNITIPGVACQCTDQWDDDVRDFEWQNTSYRALSLISSKSMVSPIPTYQMIAQAFFTFNSSQARADSSHVLSPSLWIAIHDPTLTVQQTLESGHTRMVLINANGMTAINLGINRRKALGRAPADDYQLSISTIPSMDLQCDVSADGGARGMCFVSLFLQFPSFERLVSRQDVAMKWEDVASAAGSWFALFQLAGWIFSGLAWHEGS</sequence>